<dbReference type="GO" id="GO:0009401">
    <property type="term" value="P:phosphoenolpyruvate-dependent sugar phosphotransferase system"/>
    <property type="evidence" value="ECO:0007669"/>
    <property type="project" value="InterPro"/>
</dbReference>
<dbReference type="PANTHER" id="PTHR33989">
    <property type="match status" value="1"/>
</dbReference>
<dbReference type="PROSITE" id="PS51105">
    <property type="entry name" value="PTS_EIIC_TYPE_3"/>
    <property type="match status" value="1"/>
</dbReference>
<keyword evidence="1" id="KW-1133">Transmembrane helix</keyword>
<feature type="transmembrane region" description="Helical" evidence="1">
    <location>
        <begin position="313"/>
        <end position="332"/>
    </location>
</feature>
<keyword evidence="1" id="KW-0812">Transmembrane</keyword>
<dbReference type="GO" id="GO:0016020">
    <property type="term" value="C:membrane"/>
    <property type="evidence" value="ECO:0007669"/>
    <property type="project" value="InterPro"/>
</dbReference>
<reference evidence="3" key="1">
    <citation type="submission" date="2018-06" db="EMBL/GenBank/DDBJ databases">
        <authorList>
            <consortium name="Pathogen Informatics"/>
            <person name="Doyle S."/>
        </authorList>
    </citation>
    <scope>NUCLEOTIDE SEQUENCE [LARGE SCALE GENOMIC DNA]</scope>
    <source>
        <strain evidence="3">NCTC11063</strain>
    </source>
</reference>
<dbReference type="Proteomes" id="UP000255236">
    <property type="component" value="Unassembled WGS sequence"/>
</dbReference>
<dbReference type="PANTHER" id="PTHR33989:SF4">
    <property type="entry name" value="PTS SYSTEM N,N'-DIACETYLCHITOBIOSE-SPECIFIC EIIC COMPONENT"/>
    <property type="match status" value="1"/>
</dbReference>
<comment type="caution">
    <text evidence="3">The sequence shown here is derived from an EMBL/GenBank/DDBJ whole genome shotgun (WGS) entry which is preliminary data.</text>
</comment>
<dbReference type="AlphaFoldDB" id="A0A380L7F2"/>
<gene>
    <name evidence="3" type="primary">lacE</name>
    <name evidence="3" type="ORF">NCTC11063_00821</name>
</gene>
<feature type="transmembrane region" description="Helical" evidence="1">
    <location>
        <begin position="208"/>
        <end position="228"/>
    </location>
</feature>
<feature type="transmembrane region" description="Helical" evidence="1">
    <location>
        <begin position="54"/>
        <end position="71"/>
    </location>
</feature>
<evidence type="ECO:0000313" key="4">
    <source>
        <dbReference type="Proteomes" id="UP000255236"/>
    </source>
</evidence>
<dbReference type="GO" id="GO:0008982">
    <property type="term" value="F:protein-N(PI)-phosphohistidine-sugar phosphotransferase activity"/>
    <property type="evidence" value="ECO:0007669"/>
    <property type="project" value="InterPro"/>
</dbReference>
<feature type="domain" description="PTS EIIC type-3" evidence="2">
    <location>
        <begin position="31"/>
        <end position="439"/>
    </location>
</feature>
<protein>
    <submittedName>
        <fullName evidence="3">Component of a phospotransferase system</fullName>
        <ecNumber evidence="3">2.7.1.-</ecNumber>
    </submittedName>
</protein>
<dbReference type="InterPro" id="IPR004501">
    <property type="entry name" value="PTS_EIIC_3"/>
</dbReference>
<dbReference type="InterPro" id="IPR051088">
    <property type="entry name" value="PTS_Sugar-EIIC/EIIB"/>
</dbReference>
<feature type="transmembrane region" description="Helical" evidence="1">
    <location>
        <begin position="167"/>
        <end position="187"/>
    </location>
</feature>
<keyword evidence="3" id="KW-0808">Transferase</keyword>
<evidence type="ECO:0000259" key="2">
    <source>
        <dbReference type="PROSITE" id="PS51105"/>
    </source>
</evidence>
<feature type="transmembrane region" description="Helical" evidence="1">
    <location>
        <begin position="91"/>
        <end position="117"/>
    </location>
</feature>
<organism evidence="3 4">
    <name type="scientific">Streptococcus milleri</name>
    <dbReference type="NCBI Taxonomy" id="33040"/>
    <lineage>
        <taxon>Bacteria</taxon>
        <taxon>Bacillati</taxon>
        <taxon>Bacillota</taxon>
        <taxon>Bacilli</taxon>
        <taxon>Lactobacillales</taxon>
        <taxon>Streptococcaceae</taxon>
        <taxon>Streptococcus</taxon>
    </lineage>
</organism>
<feature type="transmembrane region" description="Helical" evidence="1">
    <location>
        <begin position="372"/>
        <end position="391"/>
    </location>
</feature>
<evidence type="ECO:0000313" key="3">
    <source>
        <dbReference type="EMBL" id="SUN80124.1"/>
    </source>
</evidence>
<feature type="transmembrane region" description="Helical" evidence="1">
    <location>
        <begin position="344"/>
        <end position="366"/>
    </location>
</feature>
<proteinExistence type="predicted"/>
<dbReference type="EC" id="2.7.1.-" evidence="3"/>
<sequence length="461" mass="51879">MLFLLSLIELLSQLCYNQAMIFNKLGRKKFVNQYLLKKMIAFRRNSFIKITQKTLVSLFPFFLLTTITMVLSESIFSVNGYINNLFSVRSWFPYFSTIGLVLTNYTALIGGLSGPLATYFSAKYTAGHYGRSTGTAGITAFIFSLLIHSRKLFSALLKDGALMRISLPVNINLIVAILMGYIVGQIFRFSSPSDDQIVDKYFVYRPKTVRPILSSLSLALIYSFFLFLGNRYNVFSTISNFFSNLIVNRNNIFVIEMNTALRTFSAWIGNSNLFNNIPFVNDSFALDNLNYALKQHTTRGIPYPFSSTNLYDAYGIFAGLGGGLALLVAILWKSRSDKDRDVSLKSIFPSLFNHGAAFMVGIPIFFNFLFLIPFILVPMINVFIASIFLYFRLMPPAVYPVPSGAPSVLYAFIGTGGSLRALAVGIFIFIIDVMIYLPFVTFNDQIHDELRRIDPKGGKHD</sequence>
<keyword evidence="4" id="KW-1185">Reference proteome</keyword>
<feature type="transmembrane region" description="Helical" evidence="1">
    <location>
        <begin position="129"/>
        <end position="147"/>
    </location>
</feature>
<evidence type="ECO:0000256" key="1">
    <source>
        <dbReference type="SAM" id="Phobius"/>
    </source>
</evidence>
<accession>A0A380L7F2</accession>
<name>A0A380L7F2_9STRE</name>
<dbReference type="EMBL" id="UHFT01000001">
    <property type="protein sequence ID" value="SUN80124.1"/>
    <property type="molecule type" value="Genomic_DNA"/>
</dbReference>
<keyword evidence="1" id="KW-0472">Membrane</keyword>